<proteinExistence type="inferred from homology"/>
<dbReference type="GO" id="GO:0005886">
    <property type="term" value="C:plasma membrane"/>
    <property type="evidence" value="ECO:0007669"/>
    <property type="project" value="UniProtKB-SubCell"/>
</dbReference>
<comment type="caution">
    <text evidence="4">The sequence shown here is derived from an EMBL/GenBank/DDBJ whole genome shotgun (WGS) entry which is preliminary data.</text>
</comment>
<sequence>MKPVFTNYGQPLTQTLPDCCGPLARCLSRSPETKEESVAADSDEDMLNINGELSFTGGVMVRPPSDSIISTEPSADLMREGDLGLGAVGMTARV</sequence>
<organism evidence="4 5">
    <name type="scientific">Desmophyllum pertusum</name>
    <dbReference type="NCBI Taxonomy" id="174260"/>
    <lineage>
        <taxon>Eukaryota</taxon>
        <taxon>Metazoa</taxon>
        <taxon>Cnidaria</taxon>
        <taxon>Anthozoa</taxon>
        <taxon>Hexacorallia</taxon>
        <taxon>Scleractinia</taxon>
        <taxon>Caryophylliina</taxon>
        <taxon>Caryophylliidae</taxon>
        <taxon>Desmophyllum</taxon>
    </lineage>
</organism>
<evidence type="ECO:0000256" key="1">
    <source>
        <dbReference type="ARBA" id="ARBA00004651"/>
    </source>
</evidence>
<comment type="similarity">
    <text evidence="2">Belongs to the monovalent cation:proton antiporter 1 (CPA1) transporter (TC 2.A.36) family.</text>
</comment>
<name>A0A9W9ZZN2_9CNID</name>
<evidence type="ECO:0000256" key="3">
    <source>
        <dbReference type="ARBA" id="ARBA00022475"/>
    </source>
</evidence>
<comment type="subcellular location">
    <subcellularLocation>
        <location evidence="1">Cell membrane</location>
        <topology evidence="1">Multi-pass membrane protein</topology>
    </subcellularLocation>
</comment>
<dbReference type="GO" id="GO:0015385">
    <property type="term" value="F:sodium:proton antiporter activity"/>
    <property type="evidence" value="ECO:0007669"/>
    <property type="project" value="InterPro"/>
</dbReference>
<dbReference type="InterPro" id="IPR002090">
    <property type="entry name" value="NHE-6/7/9"/>
</dbReference>
<protein>
    <submittedName>
        <fullName evidence="4">Sodium:proton antiporter</fullName>
    </submittedName>
</protein>
<dbReference type="EMBL" id="MU825413">
    <property type="protein sequence ID" value="KAJ7390692.1"/>
    <property type="molecule type" value="Genomic_DNA"/>
</dbReference>
<gene>
    <name evidence="4" type="primary">Nhe3_4</name>
    <name evidence="4" type="ORF">OS493_023405</name>
</gene>
<evidence type="ECO:0000256" key="2">
    <source>
        <dbReference type="ARBA" id="ARBA00007367"/>
    </source>
</evidence>
<dbReference type="GO" id="GO:0006885">
    <property type="term" value="P:regulation of pH"/>
    <property type="evidence" value="ECO:0007669"/>
    <property type="project" value="InterPro"/>
</dbReference>
<keyword evidence="3" id="KW-0472">Membrane</keyword>
<accession>A0A9W9ZZN2</accession>
<evidence type="ECO:0000313" key="4">
    <source>
        <dbReference type="EMBL" id="KAJ7390692.1"/>
    </source>
</evidence>
<evidence type="ECO:0000313" key="5">
    <source>
        <dbReference type="Proteomes" id="UP001163046"/>
    </source>
</evidence>
<dbReference type="OrthoDB" id="10425004at2759"/>
<dbReference type="AlphaFoldDB" id="A0A9W9ZZN2"/>
<keyword evidence="3" id="KW-1003">Cell membrane</keyword>
<keyword evidence="5" id="KW-1185">Reference proteome</keyword>
<dbReference type="PRINTS" id="PR01088">
    <property type="entry name" value="NAHEXCHNGR6"/>
</dbReference>
<dbReference type="Proteomes" id="UP001163046">
    <property type="component" value="Unassembled WGS sequence"/>
</dbReference>
<reference evidence="4" key="1">
    <citation type="submission" date="2023-01" db="EMBL/GenBank/DDBJ databases">
        <title>Genome assembly of the deep-sea coral Lophelia pertusa.</title>
        <authorList>
            <person name="Herrera S."/>
            <person name="Cordes E."/>
        </authorList>
    </citation>
    <scope>NUCLEOTIDE SEQUENCE</scope>
    <source>
        <strain evidence="4">USNM1676648</strain>
        <tissue evidence="4">Polyp</tissue>
    </source>
</reference>